<evidence type="ECO:0000256" key="7">
    <source>
        <dbReference type="RuleBase" id="RU000481"/>
    </source>
</evidence>
<dbReference type="EMBL" id="CP062941">
    <property type="protein sequence ID" value="QOL47909.1"/>
    <property type="molecule type" value="Genomic_DNA"/>
</dbReference>
<reference evidence="9 10" key="1">
    <citation type="submission" date="2020-10" db="EMBL/GenBank/DDBJ databases">
        <title>Genome sequencing of Massilia sp. LPB0304.</title>
        <authorList>
            <person name="Kim J."/>
        </authorList>
    </citation>
    <scope>NUCLEOTIDE SEQUENCE [LARGE SCALE GENOMIC DNA]</scope>
    <source>
        <strain evidence="9 10">LPB0304</strain>
    </source>
</reference>
<dbReference type="GO" id="GO:0033585">
    <property type="term" value="P:L-phenylalanine biosynthetic process from chorismate via phenylpyruvate"/>
    <property type="evidence" value="ECO:0007669"/>
    <property type="project" value="TreeGrafter"/>
</dbReference>
<evidence type="ECO:0000259" key="8">
    <source>
        <dbReference type="Pfam" id="PF00155"/>
    </source>
</evidence>
<dbReference type="InterPro" id="IPR004838">
    <property type="entry name" value="NHTrfase_class1_PyrdxlP-BS"/>
</dbReference>
<dbReference type="CDD" id="cd00609">
    <property type="entry name" value="AAT_like"/>
    <property type="match status" value="1"/>
</dbReference>
<comment type="cofactor">
    <cofactor evidence="1 7">
        <name>pyridoxal 5'-phosphate</name>
        <dbReference type="ChEBI" id="CHEBI:597326"/>
    </cofactor>
</comment>
<dbReference type="InterPro" id="IPR015421">
    <property type="entry name" value="PyrdxlP-dep_Trfase_major"/>
</dbReference>
<dbReference type="NCBIfam" id="NF006719">
    <property type="entry name" value="PRK09257.1"/>
    <property type="match status" value="1"/>
</dbReference>
<evidence type="ECO:0000256" key="6">
    <source>
        <dbReference type="ARBA" id="ARBA00022898"/>
    </source>
</evidence>
<dbReference type="Gene3D" id="3.40.640.10">
    <property type="entry name" value="Type I PLP-dependent aspartate aminotransferase-like (Major domain)"/>
    <property type="match status" value="1"/>
</dbReference>
<dbReference type="GO" id="GO:0030170">
    <property type="term" value="F:pyridoxal phosphate binding"/>
    <property type="evidence" value="ECO:0007669"/>
    <property type="project" value="InterPro"/>
</dbReference>
<dbReference type="Proteomes" id="UP000593875">
    <property type="component" value="Chromosome"/>
</dbReference>
<keyword evidence="4 7" id="KW-0032">Aminotransferase</keyword>
<dbReference type="InterPro" id="IPR000796">
    <property type="entry name" value="Asp_trans"/>
</dbReference>
<dbReference type="GO" id="GO:0005829">
    <property type="term" value="C:cytosol"/>
    <property type="evidence" value="ECO:0007669"/>
    <property type="project" value="TreeGrafter"/>
</dbReference>
<dbReference type="PRINTS" id="PR00799">
    <property type="entry name" value="TRANSAMINASE"/>
</dbReference>
<keyword evidence="5 7" id="KW-0808">Transferase</keyword>
<dbReference type="EC" id="2.6.1.-" evidence="7"/>
<dbReference type="InterPro" id="IPR015424">
    <property type="entry name" value="PyrdxlP-dep_Trfase"/>
</dbReference>
<accession>A0A7L9U0E5</accession>
<dbReference type="InterPro" id="IPR015422">
    <property type="entry name" value="PyrdxlP-dep_Trfase_small"/>
</dbReference>
<evidence type="ECO:0000313" key="9">
    <source>
        <dbReference type="EMBL" id="QOL47909.1"/>
    </source>
</evidence>
<evidence type="ECO:0000256" key="5">
    <source>
        <dbReference type="ARBA" id="ARBA00022679"/>
    </source>
</evidence>
<dbReference type="PANTHER" id="PTHR11879:SF37">
    <property type="entry name" value="AROMATIC-AMINO-ACID AMINOTRANSFERASE"/>
    <property type="match status" value="1"/>
</dbReference>
<dbReference type="SUPFAM" id="SSF53383">
    <property type="entry name" value="PLP-dependent transferases"/>
    <property type="match status" value="1"/>
</dbReference>
<comment type="similarity">
    <text evidence="2 7">Belongs to the class-I pyridoxal-phosphate-dependent aminotransferase family.</text>
</comment>
<dbReference type="KEGG" id="mlir:LPB04_12830"/>
<sequence>MTSTASASLFGAIDMAPRDPILGITEAFNADTNPAKINLGVGVYYDDGGKVPLLQCVQKAEAKLIEQLSPRTYLPIEGLAAYDKAVQELVFGAGSAVIQEKRAVTVQALGGTGALKIGADFLKRFSPNSEVFISDPSWENHRALFESAGFIVNNYTYYDAQTHGVNFEGMLDSLRKMDAGSIVLLHACCHNPTGADLTQEQWGQVIEAVKQGGLIPFLDMAYQGFGAGIAEDGAVVGRFVDAGGPLLVSNSFSKSFSLYGERVGALSVVASSADEAARLLSQLKRVVRTNYSSPPTHSGKVVAMVLSTPELRQLWEDELAGMRVRIKQMREALVEKLAQKAPGRDFAFVREQVGMFSYSGLTKEQVGKLREESIYAVDTGRICVAALNSKNIDLVVDAIAKVL</sequence>
<dbReference type="FunFam" id="3.40.640.10:FF:000015">
    <property type="entry name" value="Aspartate aminotransferase"/>
    <property type="match status" value="1"/>
</dbReference>
<dbReference type="AlphaFoldDB" id="A0A7L9U0E5"/>
<protein>
    <recommendedName>
        <fullName evidence="7">Aminotransferase</fullName>
        <ecNumber evidence="7">2.6.1.-</ecNumber>
    </recommendedName>
</protein>
<dbReference type="Gene3D" id="3.90.1150.10">
    <property type="entry name" value="Aspartate Aminotransferase, domain 1"/>
    <property type="match status" value="1"/>
</dbReference>
<evidence type="ECO:0000256" key="4">
    <source>
        <dbReference type="ARBA" id="ARBA00022576"/>
    </source>
</evidence>
<evidence type="ECO:0000313" key="10">
    <source>
        <dbReference type="Proteomes" id="UP000593875"/>
    </source>
</evidence>
<keyword evidence="6" id="KW-0663">Pyridoxal phosphate</keyword>
<comment type="subunit">
    <text evidence="3">Homodimer.</text>
</comment>
<name>A0A7L9U0E5_9BURK</name>
<gene>
    <name evidence="9" type="ORF">LPB04_12830</name>
</gene>
<dbReference type="PANTHER" id="PTHR11879">
    <property type="entry name" value="ASPARTATE AMINOTRANSFERASE"/>
    <property type="match status" value="1"/>
</dbReference>
<organism evidence="9 10">
    <name type="scientific">Massilia litorea</name>
    <dbReference type="NCBI Taxonomy" id="2769491"/>
    <lineage>
        <taxon>Bacteria</taxon>
        <taxon>Pseudomonadati</taxon>
        <taxon>Pseudomonadota</taxon>
        <taxon>Betaproteobacteria</taxon>
        <taxon>Burkholderiales</taxon>
        <taxon>Oxalobacteraceae</taxon>
        <taxon>Telluria group</taxon>
        <taxon>Massilia</taxon>
    </lineage>
</organism>
<dbReference type="PROSITE" id="PS00105">
    <property type="entry name" value="AA_TRANSFER_CLASS_1"/>
    <property type="match status" value="1"/>
</dbReference>
<dbReference type="GO" id="GO:0042802">
    <property type="term" value="F:identical protein binding"/>
    <property type="evidence" value="ECO:0007669"/>
    <property type="project" value="TreeGrafter"/>
</dbReference>
<keyword evidence="10" id="KW-1185">Reference proteome</keyword>
<proteinExistence type="inferred from homology"/>
<evidence type="ECO:0000256" key="1">
    <source>
        <dbReference type="ARBA" id="ARBA00001933"/>
    </source>
</evidence>
<dbReference type="Pfam" id="PF00155">
    <property type="entry name" value="Aminotran_1_2"/>
    <property type="match status" value="1"/>
</dbReference>
<dbReference type="GO" id="GO:0004838">
    <property type="term" value="F:L-tyrosine-2-oxoglutarate transaminase activity"/>
    <property type="evidence" value="ECO:0007669"/>
    <property type="project" value="TreeGrafter"/>
</dbReference>
<feature type="domain" description="Aminotransferase class I/classII large" evidence="8">
    <location>
        <begin position="36"/>
        <end position="399"/>
    </location>
</feature>
<dbReference type="RefSeq" id="WP_193684963.1">
    <property type="nucleotide sequence ID" value="NZ_CP062941.1"/>
</dbReference>
<evidence type="ECO:0000256" key="3">
    <source>
        <dbReference type="ARBA" id="ARBA00011738"/>
    </source>
</evidence>
<dbReference type="InterPro" id="IPR004839">
    <property type="entry name" value="Aminotransferase_I/II_large"/>
</dbReference>
<evidence type="ECO:0000256" key="2">
    <source>
        <dbReference type="ARBA" id="ARBA00007441"/>
    </source>
</evidence>